<proteinExistence type="predicted"/>
<keyword evidence="3" id="KW-1185">Reference proteome</keyword>
<dbReference type="AlphaFoldDB" id="A0A1E3W8I9"/>
<protein>
    <recommendedName>
        <fullName evidence="1">Methyltransferase domain-containing protein</fullName>
    </recommendedName>
</protein>
<evidence type="ECO:0000259" key="1">
    <source>
        <dbReference type="Pfam" id="PF13649"/>
    </source>
</evidence>
<dbReference type="SUPFAM" id="SSF53335">
    <property type="entry name" value="S-adenosyl-L-methionine-dependent methyltransferases"/>
    <property type="match status" value="1"/>
</dbReference>
<feature type="domain" description="Methyltransferase" evidence="1">
    <location>
        <begin position="29"/>
        <end position="117"/>
    </location>
</feature>
<gene>
    <name evidence="2" type="ORF">AUC71_02560</name>
</gene>
<accession>A0A1E3W8I9</accession>
<name>A0A1E3W8I9_9HYPH</name>
<dbReference type="InterPro" id="IPR029063">
    <property type="entry name" value="SAM-dependent_MTases_sf"/>
</dbReference>
<dbReference type="Proteomes" id="UP000095042">
    <property type="component" value="Unassembled WGS sequence"/>
</dbReference>
<sequence length="210" mass="23280">MDHDAVASKETGAILHDRLAAVPEPFDFLDIACGDAGQMRTALAATKVRHYQGIDLSEPALALAAKNLEGAPFGVGLDHGDFVSILTARQDPSDISWCGLSLHHLKTDGKRSLLQALCGSTSQFLMIYEPTRVDGEDRDGYLERFSRVNKGAWTFLTPEEWEQIYHHVSTCDLPETADTWLALGREAGFAEAKQIYLDPTGFYGLYRYDR</sequence>
<dbReference type="CDD" id="cd02440">
    <property type="entry name" value="AdoMet_MTases"/>
    <property type="match status" value="1"/>
</dbReference>
<comment type="caution">
    <text evidence="2">The sequence shown here is derived from an EMBL/GenBank/DDBJ whole genome shotgun (WGS) entry which is preliminary data.</text>
</comment>
<dbReference type="OrthoDB" id="552816at2"/>
<organism evidence="2 3">
    <name type="scientific">Methyloceanibacter marginalis</name>
    <dbReference type="NCBI Taxonomy" id="1774971"/>
    <lineage>
        <taxon>Bacteria</taxon>
        <taxon>Pseudomonadati</taxon>
        <taxon>Pseudomonadota</taxon>
        <taxon>Alphaproteobacteria</taxon>
        <taxon>Hyphomicrobiales</taxon>
        <taxon>Hyphomicrobiaceae</taxon>
        <taxon>Methyloceanibacter</taxon>
    </lineage>
</organism>
<evidence type="ECO:0000313" key="2">
    <source>
        <dbReference type="EMBL" id="ODS02050.1"/>
    </source>
</evidence>
<dbReference type="Pfam" id="PF13649">
    <property type="entry name" value="Methyltransf_25"/>
    <property type="match status" value="1"/>
</dbReference>
<dbReference type="RefSeq" id="WP_069624756.1">
    <property type="nucleotide sequence ID" value="NZ_LPWD01000418.1"/>
</dbReference>
<dbReference type="Gene3D" id="3.40.50.150">
    <property type="entry name" value="Vaccinia Virus protein VP39"/>
    <property type="match status" value="1"/>
</dbReference>
<reference evidence="2 3" key="1">
    <citation type="journal article" date="2016" name="Environ. Microbiol.">
        <title>New Methyloceanibacter diversity from North Sea sediments includes methanotroph containing solely the soluble methane monooxygenase.</title>
        <authorList>
            <person name="Vekeman B."/>
            <person name="Kerckhof F.M."/>
            <person name="Cremers G."/>
            <person name="de Vos P."/>
            <person name="Vandamme P."/>
            <person name="Boon N."/>
            <person name="Op den Camp H.J."/>
            <person name="Heylen K."/>
        </authorList>
    </citation>
    <scope>NUCLEOTIDE SEQUENCE [LARGE SCALE GENOMIC DNA]</scope>
    <source>
        <strain evidence="2 3">R-67177</strain>
    </source>
</reference>
<evidence type="ECO:0000313" key="3">
    <source>
        <dbReference type="Proteomes" id="UP000095042"/>
    </source>
</evidence>
<dbReference type="InterPro" id="IPR041698">
    <property type="entry name" value="Methyltransf_25"/>
</dbReference>
<dbReference type="EMBL" id="LPWD01000418">
    <property type="protein sequence ID" value="ODS02050.1"/>
    <property type="molecule type" value="Genomic_DNA"/>
</dbReference>